<feature type="region of interest" description="Disordered" evidence="1">
    <location>
        <begin position="78"/>
        <end position="98"/>
    </location>
</feature>
<dbReference type="HOGENOM" id="CLU_1008890_0_0_1"/>
<gene>
    <name evidence="2" type="ORF">SERLADRAFT_440683</name>
</gene>
<evidence type="ECO:0000256" key="1">
    <source>
        <dbReference type="SAM" id="MobiDB-lite"/>
    </source>
</evidence>
<dbReference type="EMBL" id="GL945437">
    <property type="protein sequence ID" value="EGO22663.1"/>
    <property type="molecule type" value="Genomic_DNA"/>
</dbReference>
<dbReference type="AlphaFoldDB" id="F8P3D2"/>
<dbReference type="RefSeq" id="XP_007321201.1">
    <property type="nucleotide sequence ID" value="XM_007321139.1"/>
</dbReference>
<dbReference type="KEGG" id="sla:SERLADRAFT_440683"/>
<dbReference type="Proteomes" id="UP000008064">
    <property type="component" value="Unassembled WGS sequence"/>
</dbReference>
<name>F8P3D2_SERL9</name>
<proteinExistence type="predicted"/>
<dbReference type="GeneID" id="18815414"/>
<protein>
    <submittedName>
        <fullName evidence="2">Uncharacterized protein</fullName>
    </submittedName>
</protein>
<sequence>MRVLVGEVGVDGGEVGWRGDREGGEVERKVGGAVLLLVGVVGEVGVVRKRGGWRDGRWEGGGRRVGLLLGMCGGEESIEWGEEDDDGDDGDDDDEREKERRIEEISSAMVDSKVCSNVRCLAVSSAHSAKAVCYGMCTRSLPPPPPPPPVLVHGSLASVATCPLISSLPGVRDLTALRPCVRSGTQIRSSFNNTALSSDIRILTTHLTAAHGGSLAPTPTHRAAASFFFCSGPNDPWLSRFVHSFIFIPFRLHPSSTSSILASFGTLLFNPITSFS</sequence>
<reference evidence="2" key="1">
    <citation type="submission" date="2011-04" db="EMBL/GenBank/DDBJ databases">
        <title>Evolution of plant cell wall degrading machinery underlies the functional diversity of forest fungi.</title>
        <authorList>
            <consortium name="US DOE Joint Genome Institute (JGI-PGF)"/>
            <person name="Eastwood D.C."/>
            <person name="Floudas D."/>
            <person name="Binder M."/>
            <person name="Majcherczyk A."/>
            <person name="Schneider P."/>
            <person name="Aerts A."/>
            <person name="Asiegbu F.O."/>
            <person name="Baker S.E."/>
            <person name="Barry K."/>
            <person name="Bendiksby M."/>
            <person name="Blumentritt M."/>
            <person name="Coutinho P.M."/>
            <person name="Cullen D."/>
            <person name="Cullen D."/>
            <person name="Gathman A."/>
            <person name="Goodell B."/>
            <person name="Henrissat B."/>
            <person name="Ihrmark K."/>
            <person name="Kauserud H."/>
            <person name="Kohler A."/>
            <person name="LaButti K."/>
            <person name="Lapidus A."/>
            <person name="Lavin J.L."/>
            <person name="Lee Y.-H."/>
            <person name="Lindquist E."/>
            <person name="Lilly W."/>
            <person name="Lucas S."/>
            <person name="Morin E."/>
            <person name="Murat C."/>
            <person name="Oguiza J.A."/>
            <person name="Park J."/>
            <person name="Pisabarro A.G."/>
            <person name="Riley R."/>
            <person name="Rosling A."/>
            <person name="Salamov A."/>
            <person name="Schmidt O."/>
            <person name="Schmutz J."/>
            <person name="Skrede I."/>
            <person name="Stenlid J."/>
            <person name="Wiebenga A."/>
            <person name="Xie X."/>
            <person name="Kues U."/>
            <person name="Hibbett D.S."/>
            <person name="Hoffmeister D."/>
            <person name="Hogberg N."/>
            <person name="Martin F."/>
            <person name="Grigoriev I.V."/>
            <person name="Watkinson S.C."/>
        </authorList>
    </citation>
    <scope>NUCLEOTIDE SEQUENCE</scope>
    <source>
        <strain evidence="2">S7.9</strain>
    </source>
</reference>
<dbReference type="OrthoDB" id="3197870at2759"/>
<feature type="compositionally biased region" description="Acidic residues" evidence="1">
    <location>
        <begin position="78"/>
        <end position="96"/>
    </location>
</feature>
<organism>
    <name type="scientific">Serpula lacrymans var. lacrymans (strain S7.9)</name>
    <name type="common">Dry rot fungus</name>
    <dbReference type="NCBI Taxonomy" id="578457"/>
    <lineage>
        <taxon>Eukaryota</taxon>
        <taxon>Fungi</taxon>
        <taxon>Dikarya</taxon>
        <taxon>Basidiomycota</taxon>
        <taxon>Agaricomycotina</taxon>
        <taxon>Agaricomycetes</taxon>
        <taxon>Agaricomycetidae</taxon>
        <taxon>Boletales</taxon>
        <taxon>Coniophorineae</taxon>
        <taxon>Serpulaceae</taxon>
        <taxon>Serpula</taxon>
    </lineage>
</organism>
<accession>F8P3D2</accession>
<evidence type="ECO:0000313" key="2">
    <source>
        <dbReference type="EMBL" id="EGO22663.1"/>
    </source>
</evidence>